<dbReference type="Gene3D" id="2.30.30.770">
    <property type="match status" value="1"/>
</dbReference>
<dbReference type="GO" id="GO:0003735">
    <property type="term" value="F:structural constituent of ribosome"/>
    <property type="evidence" value="ECO:0007669"/>
    <property type="project" value="InterPro"/>
</dbReference>
<evidence type="ECO:0000313" key="2">
    <source>
        <dbReference type="Proteomes" id="UP000675881"/>
    </source>
</evidence>
<sequence>MEFGNEKGSCTSQQDEPRNFNRRINIRGEFLYVSGMTFRSQVLPSKTEHHSQTFLLASRLTGLSIVPYRWKYKVISALYRLEIPAHGKIMAKIMRSGRIVVVPSQHIVCRQSVIVRPTKAIRRCSHRWCGTLSTSSTTIHLMPIRYNVHIKFDKEFINKQILKDPMKKKKKAGQLVPNDF</sequence>
<dbReference type="InterPro" id="IPR001141">
    <property type="entry name" value="Ribosomal_eL27"/>
</dbReference>
<dbReference type="InterPro" id="IPR038655">
    <property type="entry name" value="Ribosomal_eL27_sf"/>
</dbReference>
<dbReference type="AlphaFoldDB" id="A0A7R8H181"/>
<reference evidence="1" key="1">
    <citation type="submission" date="2021-02" db="EMBL/GenBank/DDBJ databases">
        <authorList>
            <person name="Bekaert M."/>
        </authorList>
    </citation>
    <scope>NUCLEOTIDE SEQUENCE</scope>
    <source>
        <strain evidence="1">IoA-00</strain>
    </source>
</reference>
<protein>
    <submittedName>
        <fullName evidence="1">(salmon louse) hypothetical protein</fullName>
    </submittedName>
</protein>
<gene>
    <name evidence="1" type="ORF">LSAA_3302</name>
</gene>
<dbReference type="EMBL" id="HG994590">
    <property type="protein sequence ID" value="CAF2804451.1"/>
    <property type="molecule type" value="Genomic_DNA"/>
</dbReference>
<dbReference type="GO" id="GO:0005840">
    <property type="term" value="C:ribosome"/>
    <property type="evidence" value="ECO:0007669"/>
    <property type="project" value="InterPro"/>
</dbReference>
<evidence type="ECO:0000313" key="1">
    <source>
        <dbReference type="EMBL" id="CAF2804451.1"/>
    </source>
</evidence>
<proteinExistence type="predicted"/>
<dbReference type="Pfam" id="PF01777">
    <property type="entry name" value="Ribosomal_L27e"/>
    <property type="match status" value="1"/>
</dbReference>
<organism evidence="1 2">
    <name type="scientific">Lepeophtheirus salmonis</name>
    <name type="common">Salmon louse</name>
    <name type="synonym">Caligus salmonis</name>
    <dbReference type="NCBI Taxonomy" id="72036"/>
    <lineage>
        <taxon>Eukaryota</taxon>
        <taxon>Metazoa</taxon>
        <taxon>Ecdysozoa</taxon>
        <taxon>Arthropoda</taxon>
        <taxon>Crustacea</taxon>
        <taxon>Multicrustacea</taxon>
        <taxon>Hexanauplia</taxon>
        <taxon>Copepoda</taxon>
        <taxon>Siphonostomatoida</taxon>
        <taxon>Caligidae</taxon>
        <taxon>Lepeophtheirus</taxon>
    </lineage>
</organism>
<dbReference type="GO" id="GO:0006412">
    <property type="term" value="P:translation"/>
    <property type="evidence" value="ECO:0007669"/>
    <property type="project" value="InterPro"/>
</dbReference>
<accession>A0A7R8H181</accession>
<keyword evidence="2" id="KW-1185">Reference proteome</keyword>
<name>A0A7R8H181_LEPSM</name>
<dbReference type="Proteomes" id="UP000675881">
    <property type="component" value="Chromosome 11"/>
</dbReference>